<dbReference type="PANTHER" id="PTHR31751">
    <property type="entry name" value="SI:CH211-108C17.2-RELATED-RELATED"/>
    <property type="match status" value="1"/>
</dbReference>
<protein>
    <submittedName>
        <fullName evidence="1">Uncharacterized protein</fullName>
    </submittedName>
</protein>
<accession>A0A8W8LRH6</accession>
<keyword evidence="2" id="KW-1185">Reference proteome</keyword>
<name>A0A8W8LRH6_MAGGI</name>
<reference evidence="1" key="1">
    <citation type="submission" date="2022-08" db="UniProtKB">
        <authorList>
            <consortium name="EnsemblMetazoa"/>
        </authorList>
    </citation>
    <scope>IDENTIFICATION</scope>
    <source>
        <strain evidence="1">05x7-T-G4-1.051#20</strain>
    </source>
</reference>
<proteinExistence type="predicted"/>
<dbReference type="AlphaFoldDB" id="A0A8W8LRH6"/>
<dbReference type="EnsemblMetazoa" id="G29347.1">
    <property type="protein sequence ID" value="G29347.1:cds"/>
    <property type="gene ID" value="G29347"/>
</dbReference>
<organism evidence="1 2">
    <name type="scientific">Magallana gigas</name>
    <name type="common">Pacific oyster</name>
    <name type="synonym">Crassostrea gigas</name>
    <dbReference type="NCBI Taxonomy" id="29159"/>
    <lineage>
        <taxon>Eukaryota</taxon>
        <taxon>Metazoa</taxon>
        <taxon>Spiralia</taxon>
        <taxon>Lophotrochozoa</taxon>
        <taxon>Mollusca</taxon>
        <taxon>Bivalvia</taxon>
        <taxon>Autobranchia</taxon>
        <taxon>Pteriomorphia</taxon>
        <taxon>Ostreida</taxon>
        <taxon>Ostreoidea</taxon>
        <taxon>Ostreidae</taxon>
        <taxon>Magallana</taxon>
    </lineage>
</organism>
<dbReference type="PANTHER" id="PTHR31751:SF42">
    <property type="entry name" value="PROTEIN CBG10204"/>
    <property type="match status" value="1"/>
</dbReference>
<dbReference type="Proteomes" id="UP000005408">
    <property type="component" value="Unassembled WGS sequence"/>
</dbReference>
<evidence type="ECO:0000313" key="2">
    <source>
        <dbReference type="Proteomes" id="UP000005408"/>
    </source>
</evidence>
<evidence type="ECO:0000313" key="1">
    <source>
        <dbReference type="EnsemblMetazoa" id="G29347.1:cds"/>
    </source>
</evidence>
<sequence>MKQQKWSSLAEHVANKHDSCMHGELDGERQWLREGSRALLLLLLLFREVVESQFLMKDISKLSPVHQTYGLEVFHSVVNTFAPKNTHFFYPAMMARLCVATLHFNENGRRHQATTGAGAAQWYVSYPKGKKGQTAVVKPHKTLMVQLCRRAEDKPGGTSATIHFLSLTSSCVPINKEELVAMRWSMFAI</sequence>